<dbReference type="EMBL" id="CAHP01000034">
    <property type="protein sequence ID" value="CCG42507.1"/>
    <property type="molecule type" value="Genomic_DNA"/>
</dbReference>
<keyword evidence="2" id="KW-1185">Reference proteome</keyword>
<gene>
    <name evidence="1" type="ORF">PHAMO_40068</name>
</gene>
<proteinExistence type="predicted"/>
<dbReference type="AlphaFoldDB" id="H8FVW9"/>
<protein>
    <submittedName>
        <fullName evidence="1">Uncharacterized protein</fullName>
    </submittedName>
</protein>
<sequence>MTAFSDRLFESMLTIDISPPWTGLFMKLASARPAATSLARALVATPIGIVLAAFLCLSASGCINTFSHQDSDEDGLEVVFDITSVSEFIRQTEAGQNVSQFSLGWFIDTLLIDIAARDEELFRYFHRDGLLMSSYLQTTFQSHPEQEIATIDRMAQQGNTTLRLAARHALGALLHIPNTKDSPDVQENDRHLLLEELIALREMQEQAQDENSSR</sequence>
<evidence type="ECO:0000313" key="1">
    <source>
        <dbReference type="EMBL" id="CCG42507.1"/>
    </source>
</evidence>
<name>H8FVW9_MAGML</name>
<dbReference type="eggNOG" id="ENOG502ZUVZ">
    <property type="taxonomic scope" value="Bacteria"/>
</dbReference>
<comment type="caution">
    <text evidence="1">The sequence shown here is derived from an EMBL/GenBank/DDBJ whole genome shotgun (WGS) entry which is preliminary data.</text>
</comment>
<organism evidence="1 2">
    <name type="scientific">Magnetospirillum molischianum DSM 120</name>
    <dbReference type="NCBI Taxonomy" id="1150626"/>
    <lineage>
        <taxon>Bacteria</taxon>
        <taxon>Pseudomonadati</taxon>
        <taxon>Pseudomonadota</taxon>
        <taxon>Alphaproteobacteria</taxon>
        <taxon>Rhodospirillales</taxon>
        <taxon>Rhodospirillaceae</taxon>
        <taxon>Magnetospirillum</taxon>
    </lineage>
</organism>
<dbReference type="Proteomes" id="UP000004169">
    <property type="component" value="Unassembled WGS sequence"/>
</dbReference>
<reference evidence="1 2" key="1">
    <citation type="journal article" date="2012" name="J. Bacteriol.">
        <title>Draft Genome Sequence of the Purple Photosynthetic Bacterium Phaeospirillum molischianum DSM120, a Particularly Versatile Bacterium.</title>
        <authorList>
            <person name="Duquesne K."/>
            <person name="Prima V."/>
            <person name="Ji B."/>
            <person name="Rouy Z."/>
            <person name="Medigue C."/>
            <person name="Talla E."/>
            <person name="Sturgis J.N."/>
        </authorList>
    </citation>
    <scope>NUCLEOTIDE SEQUENCE [LARGE SCALE GENOMIC DNA]</scope>
    <source>
        <strain evidence="2">DSM120</strain>
    </source>
</reference>
<evidence type="ECO:0000313" key="2">
    <source>
        <dbReference type="Proteomes" id="UP000004169"/>
    </source>
</evidence>
<accession>H8FVW9</accession>